<name>A0ABV0XJY8_9TELE</name>
<keyword evidence="5" id="KW-1185">Reference proteome</keyword>
<gene>
    <name evidence="4" type="ORF">AMECASPLE_033501</name>
</gene>
<dbReference type="SUPFAM" id="SSF51735">
    <property type="entry name" value="NAD(P)-binding Rossmann-fold domains"/>
    <property type="match status" value="1"/>
</dbReference>
<evidence type="ECO:0000256" key="1">
    <source>
        <dbReference type="ARBA" id="ARBA00006484"/>
    </source>
</evidence>
<dbReference type="PANTHER" id="PTHR43157:SF51">
    <property type="entry name" value="DEHYDROGENASE_REDUCTASE (SDR FAMILY) MEMBER 13-LIKE 1"/>
    <property type="match status" value="1"/>
</dbReference>
<dbReference type="PANTHER" id="PTHR43157">
    <property type="entry name" value="PHOSPHATIDYLINOSITOL-GLYCAN BIOSYNTHESIS CLASS F PROTEIN-RELATED"/>
    <property type="match status" value="1"/>
</dbReference>
<evidence type="ECO:0000313" key="5">
    <source>
        <dbReference type="Proteomes" id="UP001469553"/>
    </source>
</evidence>
<dbReference type="InterPro" id="IPR036291">
    <property type="entry name" value="NAD(P)-bd_dom_sf"/>
</dbReference>
<reference evidence="4 5" key="1">
    <citation type="submission" date="2021-06" db="EMBL/GenBank/DDBJ databases">
        <authorList>
            <person name="Palmer J.M."/>
        </authorList>
    </citation>
    <scope>NUCLEOTIDE SEQUENCE [LARGE SCALE GENOMIC DNA]</scope>
    <source>
        <strain evidence="4 5">AS_MEX2019</strain>
        <tissue evidence="4">Muscle</tissue>
    </source>
</reference>
<feature type="signal peptide" evidence="3">
    <location>
        <begin position="1"/>
        <end position="18"/>
    </location>
</feature>
<keyword evidence="2" id="KW-0560">Oxidoreductase</keyword>
<dbReference type="EMBL" id="JAHRIP010004558">
    <property type="protein sequence ID" value="MEQ2281733.1"/>
    <property type="molecule type" value="Genomic_DNA"/>
</dbReference>
<sequence>MFFILLVLGLIVLAYIFRQVVVIGKSCKSNAKLHGKTVIVTGSNTGIGKTTAIVLAKRGARVILACRSKQRGEAALEDIKRASICRFFLSFSAKLVRIKDFSCTIQLCYV</sequence>
<comment type="similarity">
    <text evidence="1">Belongs to the short-chain dehydrogenases/reductases (SDR) family.</text>
</comment>
<dbReference type="Proteomes" id="UP001469553">
    <property type="component" value="Unassembled WGS sequence"/>
</dbReference>
<protein>
    <submittedName>
        <fullName evidence="4">Uncharacterized protein</fullName>
    </submittedName>
</protein>
<keyword evidence="3" id="KW-0732">Signal</keyword>
<evidence type="ECO:0000256" key="2">
    <source>
        <dbReference type="ARBA" id="ARBA00023002"/>
    </source>
</evidence>
<dbReference type="Pfam" id="PF00106">
    <property type="entry name" value="adh_short"/>
    <property type="match status" value="1"/>
</dbReference>
<dbReference type="InterPro" id="IPR002347">
    <property type="entry name" value="SDR_fam"/>
</dbReference>
<evidence type="ECO:0000313" key="4">
    <source>
        <dbReference type="EMBL" id="MEQ2281733.1"/>
    </source>
</evidence>
<proteinExistence type="inferred from homology"/>
<dbReference type="Gene3D" id="3.40.50.720">
    <property type="entry name" value="NAD(P)-binding Rossmann-like Domain"/>
    <property type="match status" value="1"/>
</dbReference>
<organism evidence="4 5">
    <name type="scientific">Ameca splendens</name>
    <dbReference type="NCBI Taxonomy" id="208324"/>
    <lineage>
        <taxon>Eukaryota</taxon>
        <taxon>Metazoa</taxon>
        <taxon>Chordata</taxon>
        <taxon>Craniata</taxon>
        <taxon>Vertebrata</taxon>
        <taxon>Euteleostomi</taxon>
        <taxon>Actinopterygii</taxon>
        <taxon>Neopterygii</taxon>
        <taxon>Teleostei</taxon>
        <taxon>Neoteleostei</taxon>
        <taxon>Acanthomorphata</taxon>
        <taxon>Ovalentaria</taxon>
        <taxon>Atherinomorphae</taxon>
        <taxon>Cyprinodontiformes</taxon>
        <taxon>Goodeidae</taxon>
        <taxon>Ameca</taxon>
    </lineage>
</organism>
<feature type="chain" id="PRO_5046277563" evidence="3">
    <location>
        <begin position="19"/>
        <end position="110"/>
    </location>
</feature>
<comment type="caution">
    <text evidence="4">The sequence shown here is derived from an EMBL/GenBank/DDBJ whole genome shotgun (WGS) entry which is preliminary data.</text>
</comment>
<accession>A0ABV0XJY8</accession>
<evidence type="ECO:0000256" key="3">
    <source>
        <dbReference type="SAM" id="SignalP"/>
    </source>
</evidence>